<protein>
    <submittedName>
        <fullName evidence="2">Uncharacterized protein</fullName>
    </submittedName>
</protein>
<dbReference type="Proteomes" id="UP001146351">
    <property type="component" value="Unassembled WGS sequence"/>
</dbReference>
<name>A0A9W9I1X5_9EURO</name>
<evidence type="ECO:0000313" key="2">
    <source>
        <dbReference type="EMBL" id="KAJ5161841.1"/>
    </source>
</evidence>
<evidence type="ECO:0000256" key="1">
    <source>
        <dbReference type="SAM" id="MobiDB-lite"/>
    </source>
</evidence>
<organism evidence="2 3">
    <name type="scientific">Penicillium capsulatum</name>
    <dbReference type="NCBI Taxonomy" id="69766"/>
    <lineage>
        <taxon>Eukaryota</taxon>
        <taxon>Fungi</taxon>
        <taxon>Dikarya</taxon>
        <taxon>Ascomycota</taxon>
        <taxon>Pezizomycotina</taxon>
        <taxon>Eurotiomycetes</taxon>
        <taxon>Eurotiomycetidae</taxon>
        <taxon>Eurotiales</taxon>
        <taxon>Aspergillaceae</taxon>
        <taxon>Penicillium</taxon>
    </lineage>
</organism>
<dbReference type="AlphaFoldDB" id="A0A9W9I1X5"/>
<gene>
    <name evidence="2" type="ORF">N7492_007233</name>
</gene>
<keyword evidence="3" id="KW-1185">Reference proteome</keyword>
<accession>A0A9W9I1X5</accession>
<proteinExistence type="predicted"/>
<dbReference type="EMBL" id="JAPQKO010000005">
    <property type="protein sequence ID" value="KAJ5161841.1"/>
    <property type="molecule type" value="Genomic_DNA"/>
</dbReference>
<comment type="caution">
    <text evidence="2">The sequence shown here is derived from an EMBL/GenBank/DDBJ whole genome shotgun (WGS) entry which is preliminary data.</text>
</comment>
<reference evidence="2" key="2">
    <citation type="journal article" date="2023" name="IMA Fungus">
        <title>Comparative genomic study of the Penicillium genus elucidates a diverse pangenome and 15 lateral gene transfer events.</title>
        <authorList>
            <person name="Petersen C."/>
            <person name="Sorensen T."/>
            <person name="Nielsen M.R."/>
            <person name="Sondergaard T.E."/>
            <person name="Sorensen J.L."/>
            <person name="Fitzpatrick D.A."/>
            <person name="Frisvad J.C."/>
            <person name="Nielsen K.L."/>
        </authorList>
    </citation>
    <scope>NUCLEOTIDE SEQUENCE</scope>
    <source>
        <strain evidence="2">IBT 21917</strain>
    </source>
</reference>
<reference evidence="2" key="1">
    <citation type="submission" date="2022-11" db="EMBL/GenBank/DDBJ databases">
        <authorList>
            <person name="Petersen C."/>
        </authorList>
    </citation>
    <scope>NUCLEOTIDE SEQUENCE</scope>
    <source>
        <strain evidence="2">IBT 21917</strain>
    </source>
</reference>
<dbReference type="OrthoDB" id="4377802at2759"/>
<feature type="region of interest" description="Disordered" evidence="1">
    <location>
        <begin position="45"/>
        <end position="64"/>
    </location>
</feature>
<evidence type="ECO:0000313" key="3">
    <source>
        <dbReference type="Proteomes" id="UP001146351"/>
    </source>
</evidence>
<sequence length="64" mass="7057">MCSVYIYLYDCGCPIQEGDIVPCAKKGTPACHGVKEHFRRRDGYKCHTTRPESPHGIVDSGGSE</sequence>